<protein>
    <submittedName>
        <fullName evidence="2">Uncharacterized protein</fullName>
    </submittedName>
</protein>
<dbReference type="Proteomes" id="UP000297814">
    <property type="component" value="Unassembled WGS sequence"/>
</dbReference>
<feature type="transmembrane region" description="Helical" evidence="1">
    <location>
        <begin position="6"/>
        <end position="30"/>
    </location>
</feature>
<keyword evidence="3" id="KW-1185">Reference proteome</keyword>
<sequence>MTAPEGEGWSLLFVCVFLLWLLLLPIGVILSTGMNPLGILDITKYLQLFFINGFPQFWTVDSELVLAYRTYQRLTCMA</sequence>
<comment type="caution">
    <text evidence="2">The sequence shown here is derived from an EMBL/GenBank/DDBJ whole genome shotgun (WGS) entry which is preliminary data.</text>
</comment>
<dbReference type="AlphaFoldDB" id="A0A4Z1GHK1"/>
<dbReference type="EMBL" id="PQXK01000133">
    <property type="protein sequence ID" value="TGO36185.1"/>
    <property type="molecule type" value="Genomic_DNA"/>
</dbReference>
<keyword evidence="1" id="KW-0472">Membrane</keyword>
<keyword evidence="1" id="KW-1133">Transmembrane helix</keyword>
<name>A0A4Z1GHK1_9HELO</name>
<reference evidence="2 3" key="1">
    <citation type="submission" date="2017-12" db="EMBL/GenBank/DDBJ databases">
        <title>Comparative genomics of Botrytis spp.</title>
        <authorList>
            <person name="Valero-Jimenez C.A."/>
            <person name="Tapia P."/>
            <person name="Veloso J."/>
            <person name="Silva-Moreno E."/>
            <person name="Staats M."/>
            <person name="Valdes J.H."/>
            <person name="Van Kan J.A.L."/>
        </authorList>
    </citation>
    <scope>NUCLEOTIDE SEQUENCE [LARGE SCALE GENOMIC DNA]</scope>
    <source>
        <strain evidence="2 3">Bh0001</strain>
    </source>
</reference>
<keyword evidence="1" id="KW-0812">Transmembrane</keyword>
<proteinExistence type="predicted"/>
<evidence type="ECO:0000313" key="3">
    <source>
        <dbReference type="Proteomes" id="UP000297814"/>
    </source>
</evidence>
<evidence type="ECO:0000313" key="2">
    <source>
        <dbReference type="EMBL" id="TGO36185.1"/>
    </source>
</evidence>
<accession>A0A4Z1GHK1</accession>
<organism evidence="2 3">
    <name type="scientific">Botrytis hyacinthi</name>
    <dbReference type="NCBI Taxonomy" id="278943"/>
    <lineage>
        <taxon>Eukaryota</taxon>
        <taxon>Fungi</taxon>
        <taxon>Dikarya</taxon>
        <taxon>Ascomycota</taxon>
        <taxon>Pezizomycotina</taxon>
        <taxon>Leotiomycetes</taxon>
        <taxon>Helotiales</taxon>
        <taxon>Sclerotiniaceae</taxon>
        <taxon>Botrytis</taxon>
    </lineage>
</organism>
<evidence type="ECO:0000256" key="1">
    <source>
        <dbReference type="SAM" id="Phobius"/>
    </source>
</evidence>
<gene>
    <name evidence="2" type="ORF">BHYA_0133g00270</name>
</gene>